<keyword evidence="1" id="KW-0472">Membrane</keyword>
<proteinExistence type="predicted"/>
<gene>
    <name evidence="2" type="ORF">Gohar_018745</name>
</gene>
<evidence type="ECO:0000313" key="3">
    <source>
        <dbReference type="Proteomes" id="UP000593560"/>
    </source>
</evidence>
<comment type="caution">
    <text evidence="2">The sequence shown here is derived from an EMBL/GenBank/DDBJ whole genome shotgun (WGS) entry which is preliminary data.</text>
</comment>
<keyword evidence="1" id="KW-1133">Transmembrane helix</keyword>
<keyword evidence="3" id="KW-1185">Reference proteome</keyword>
<evidence type="ECO:0000313" key="2">
    <source>
        <dbReference type="EMBL" id="MBA0794414.1"/>
    </source>
</evidence>
<name>A0A7J9GBB6_9ROSI</name>
<sequence>MSEDIQRTEGDCQVASLDSSLPQIVCMDCSRNRKDELKGIWQSWDKAKQTHFWEKDAMGKASDDRHLSLLVFAIYGLIVFPKALGYKERRRVFLRMRTVVVRMDEKPF</sequence>
<protein>
    <submittedName>
        <fullName evidence="2">Uncharacterized protein</fullName>
    </submittedName>
</protein>
<organism evidence="2 3">
    <name type="scientific">Gossypium harknessii</name>
    <dbReference type="NCBI Taxonomy" id="34285"/>
    <lineage>
        <taxon>Eukaryota</taxon>
        <taxon>Viridiplantae</taxon>
        <taxon>Streptophyta</taxon>
        <taxon>Embryophyta</taxon>
        <taxon>Tracheophyta</taxon>
        <taxon>Spermatophyta</taxon>
        <taxon>Magnoliopsida</taxon>
        <taxon>eudicotyledons</taxon>
        <taxon>Gunneridae</taxon>
        <taxon>Pentapetalae</taxon>
        <taxon>rosids</taxon>
        <taxon>malvids</taxon>
        <taxon>Malvales</taxon>
        <taxon>Malvaceae</taxon>
        <taxon>Malvoideae</taxon>
        <taxon>Gossypium</taxon>
    </lineage>
</organism>
<keyword evidence="1" id="KW-0812">Transmembrane</keyword>
<dbReference type="AlphaFoldDB" id="A0A7J9GBB6"/>
<reference evidence="2 3" key="1">
    <citation type="journal article" date="2019" name="Genome Biol. Evol.">
        <title>Insights into the evolution of the New World diploid cottons (Gossypium, subgenus Houzingenia) based on genome sequencing.</title>
        <authorList>
            <person name="Grover C.E."/>
            <person name="Arick M.A. 2nd"/>
            <person name="Thrash A."/>
            <person name="Conover J.L."/>
            <person name="Sanders W.S."/>
            <person name="Peterson D.G."/>
            <person name="Frelichowski J.E."/>
            <person name="Scheffler J.A."/>
            <person name="Scheffler B.E."/>
            <person name="Wendel J.F."/>
        </authorList>
    </citation>
    <scope>NUCLEOTIDE SEQUENCE [LARGE SCALE GENOMIC DNA]</scope>
    <source>
        <strain evidence="2">0</strain>
        <tissue evidence="2">Leaf</tissue>
    </source>
</reference>
<evidence type="ECO:0000256" key="1">
    <source>
        <dbReference type="SAM" id="Phobius"/>
    </source>
</evidence>
<dbReference type="Proteomes" id="UP000593560">
    <property type="component" value="Unassembled WGS sequence"/>
</dbReference>
<feature type="transmembrane region" description="Helical" evidence="1">
    <location>
        <begin position="67"/>
        <end position="86"/>
    </location>
</feature>
<accession>A0A7J9GBB6</accession>
<dbReference type="EMBL" id="JABFAD010000003">
    <property type="protein sequence ID" value="MBA0794414.1"/>
    <property type="molecule type" value="Genomic_DNA"/>
</dbReference>